<feature type="signal peptide" evidence="1">
    <location>
        <begin position="1"/>
        <end position="22"/>
    </location>
</feature>
<evidence type="ECO:0000313" key="4">
    <source>
        <dbReference type="Proteomes" id="UP000604046"/>
    </source>
</evidence>
<gene>
    <name evidence="3" type="ORF">SNAT2548_LOCUS27517</name>
</gene>
<dbReference type="Gene3D" id="2.130.10.10">
    <property type="entry name" value="YVTN repeat-like/Quinoprotein amine dehydrogenase"/>
    <property type="match status" value="1"/>
</dbReference>
<feature type="domain" description="Pyrrolo-quinoline quinone repeat" evidence="2">
    <location>
        <begin position="200"/>
        <end position="259"/>
    </location>
</feature>
<dbReference type="InterPro" id="IPR002372">
    <property type="entry name" value="PQQ_rpt_dom"/>
</dbReference>
<keyword evidence="1" id="KW-0732">Signal</keyword>
<dbReference type="PANTHER" id="PTHR34512">
    <property type="entry name" value="CELL SURFACE PROTEIN"/>
    <property type="match status" value="1"/>
</dbReference>
<dbReference type="InterPro" id="IPR018391">
    <property type="entry name" value="PQQ_b-propeller_rpt"/>
</dbReference>
<reference evidence="3" key="1">
    <citation type="submission" date="2021-02" db="EMBL/GenBank/DDBJ databases">
        <authorList>
            <person name="Dougan E. K."/>
            <person name="Rhodes N."/>
            <person name="Thang M."/>
            <person name="Chan C."/>
        </authorList>
    </citation>
    <scope>NUCLEOTIDE SEQUENCE</scope>
</reference>
<evidence type="ECO:0000259" key="2">
    <source>
        <dbReference type="Pfam" id="PF13360"/>
    </source>
</evidence>
<protein>
    <recommendedName>
        <fullName evidence="2">Pyrrolo-quinoline quinone repeat domain-containing protein</fullName>
    </recommendedName>
</protein>
<dbReference type="SMART" id="SM00564">
    <property type="entry name" value="PQQ"/>
    <property type="match status" value="5"/>
</dbReference>
<dbReference type="InterPro" id="IPR015943">
    <property type="entry name" value="WD40/YVTN_repeat-like_dom_sf"/>
</dbReference>
<dbReference type="PANTHER" id="PTHR34512:SF30">
    <property type="entry name" value="OUTER MEMBRANE PROTEIN ASSEMBLY FACTOR BAMB"/>
    <property type="match status" value="1"/>
</dbReference>
<evidence type="ECO:0000256" key="1">
    <source>
        <dbReference type="SAM" id="SignalP"/>
    </source>
</evidence>
<dbReference type="Proteomes" id="UP000604046">
    <property type="component" value="Unassembled WGS sequence"/>
</dbReference>
<sequence length="454" mass="49144">MKPMISGLLIVIAFRSSASTHGEDCQDAESCSQLLLQTHLFTRDRAEEYHWASGRGNFPKYAVSAHPAPFNLPAAFTWQWHHPLGRFATLTYGTVIDGESNIYLSAADGVRKFDQHGTILWEYLSLPAEVMNAPALYSGMVHASDTHGHIFALDMRTGKQVWRTRVAEKIGQDNGFNMVHEGIALAACDHRKPSNYDEANQKVKALNASTGDELWTFHPDTPVWNFLPLFVDDSSVVFQDMTGKVYRLNLSTGLLLWKAGGLNGTWTDGGVAVGPNGLVYAVNLNLTTPRPPNNAPAVGIVKNLKGFSVVMPLCQQQTRGATCDVHVYDAETGGLRWIFHGPAQTGVLQAGDAEGISRRIQHGVRAACLPNGWSAPTIDSDGTVFVGNEEGNFYALRDMDGDGVIFGEDEVALYDTKASFAGSSSPAVAPGLLAVASCDSLFVFKSSTIHPTGF</sequence>
<evidence type="ECO:0000313" key="3">
    <source>
        <dbReference type="EMBL" id="CAE7490752.1"/>
    </source>
</evidence>
<dbReference type="SUPFAM" id="SSF50998">
    <property type="entry name" value="Quinoprotein alcohol dehydrogenase-like"/>
    <property type="match status" value="1"/>
</dbReference>
<keyword evidence="4" id="KW-1185">Reference proteome</keyword>
<comment type="caution">
    <text evidence="3">The sequence shown here is derived from an EMBL/GenBank/DDBJ whole genome shotgun (WGS) entry which is preliminary data.</text>
</comment>
<dbReference type="AlphaFoldDB" id="A0A812SSV7"/>
<organism evidence="3 4">
    <name type="scientific">Symbiodinium natans</name>
    <dbReference type="NCBI Taxonomy" id="878477"/>
    <lineage>
        <taxon>Eukaryota</taxon>
        <taxon>Sar</taxon>
        <taxon>Alveolata</taxon>
        <taxon>Dinophyceae</taxon>
        <taxon>Suessiales</taxon>
        <taxon>Symbiodiniaceae</taxon>
        <taxon>Symbiodinium</taxon>
    </lineage>
</organism>
<feature type="chain" id="PRO_5032318048" description="Pyrrolo-quinoline quinone repeat domain-containing protein" evidence="1">
    <location>
        <begin position="23"/>
        <end position="454"/>
    </location>
</feature>
<dbReference type="EMBL" id="CAJNDS010002475">
    <property type="protein sequence ID" value="CAE7490752.1"/>
    <property type="molecule type" value="Genomic_DNA"/>
</dbReference>
<feature type="domain" description="Pyrrolo-quinoline quinone repeat" evidence="2">
    <location>
        <begin position="104"/>
        <end position="168"/>
    </location>
</feature>
<accession>A0A812SSV7</accession>
<proteinExistence type="predicted"/>
<name>A0A812SSV7_9DINO</name>
<dbReference type="OrthoDB" id="408177at2759"/>
<dbReference type="Pfam" id="PF13360">
    <property type="entry name" value="PQQ_2"/>
    <property type="match status" value="2"/>
</dbReference>
<dbReference type="InterPro" id="IPR011047">
    <property type="entry name" value="Quinoprotein_ADH-like_sf"/>
</dbReference>
<dbReference type="Gene3D" id="2.40.10.480">
    <property type="match status" value="1"/>
</dbReference>